<evidence type="ECO:0000313" key="13">
    <source>
        <dbReference type="Proteomes" id="UP000095413"/>
    </source>
</evidence>
<evidence type="ECO:0000256" key="3">
    <source>
        <dbReference type="ARBA" id="ARBA00023012"/>
    </source>
</evidence>
<dbReference type="InterPro" id="IPR001789">
    <property type="entry name" value="Sig_transdc_resp-reg_receiver"/>
</dbReference>
<dbReference type="InterPro" id="IPR001867">
    <property type="entry name" value="OmpR/PhoB-type_DNA-bd"/>
</dbReference>
<organism evidence="12 13">
    <name type="scientific">Blautia obeum</name>
    <dbReference type="NCBI Taxonomy" id="40520"/>
    <lineage>
        <taxon>Bacteria</taxon>
        <taxon>Bacillati</taxon>
        <taxon>Bacillota</taxon>
        <taxon>Clostridia</taxon>
        <taxon>Lachnospirales</taxon>
        <taxon>Lachnospiraceae</taxon>
        <taxon>Blautia</taxon>
    </lineage>
</organism>
<evidence type="ECO:0000256" key="6">
    <source>
        <dbReference type="ARBA" id="ARBA00023163"/>
    </source>
</evidence>
<dbReference type="AlphaFoldDB" id="A0A174PRS4"/>
<dbReference type="OrthoDB" id="9779174at2"/>
<dbReference type="Pfam" id="PF00486">
    <property type="entry name" value="Trans_reg_C"/>
    <property type="match status" value="1"/>
</dbReference>
<dbReference type="SMART" id="SM00448">
    <property type="entry name" value="REC"/>
    <property type="match status" value="1"/>
</dbReference>
<evidence type="ECO:0000256" key="7">
    <source>
        <dbReference type="ARBA" id="ARBA00024867"/>
    </source>
</evidence>
<dbReference type="Proteomes" id="UP000095413">
    <property type="component" value="Unassembled WGS sequence"/>
</dbReference>
<dbReference type="InterPro" id="IPR039420">
    <property type="entry name" value="WalR-like"/>
</dbReference>
<dbReference type="GO" id="GO:0000156">
    <property type="term" value="F:phosphorelay response regulator activity"/>
    <property type="evidence" value="ECO:0007669"/>
    <property type="project" value="TreeGrafter"/>
</dbReference>
<protein>
    <recommendedName>
        <fullName evidence="1">Stage 0 sporulation protein A homolog</fullName>
    </recommendedName>
</protein>
<keyword evidence="4" id="KW-0805">Transcription regulation</keyword>
<keyword evidence="6" id="KW-0804">Transcription</keyword>
<evidence type="ECO:0000256" key="8">
    <source>
        <dbReference type="PROSITE-ProRule" id="PRU00169"/>
    </source>
</evidence>
<dbReference type="RefSeq" id="WP_004849790.1">
    <property type="nucleotide sequence ID" value="NZ_CZBA01000011.1"/>
</dbReference>
<dbReference type="GeneID" id="92831674"/>
<reference evidence="12 13" key="1">
    <citation type="submission" date="2015-09" db="EMBL/GenBank/DDBJ databases">
        <authorList>
            <consortium name="Pathogen Informatics"/>
        </authorList>
    </citation>
    <scope>NUCLEOTIDE SEQUENCE [LARGE SCALE GENOMIC DNA]</scope>
    <source>
        <strain evidence="12 13">2789STDY5834921</strain>
    </source>
</reference>
<proteinExistence type="predicted"/>
<dbReference type="GO" id="GO:0006355">
    <property type="term" value="P:regulation of DNA-templated transcription"/>
    <property type="evidence" value="ECO:0007669"/>
    <property type="project" value="InterPro"/>
</dbReference>
<evidence type="ECO:0000259" key="11">
    <source>
        <dbReference type="PROSITE" id="PS51755"/>
    </source>
</evidence>
<evidence type="ECO:0000313" key="12">
    <source>
        <dbReference type="EMBL" id="CUP63722.1"/>
    </source>
</evidence>
<feature type="DNA-binding region" description="OmpR/PhoB-type" evidence="9">
    <location>
        <begin position="125"/>
        <end position="223"/>
    </location>
</feature>
<evidence type="ECO:0000256" key="5">
    <source>
        <dbReference type="ARBA" id="ARBA00023125"/>
    </source>
</evidence>
<dbReference type="Gene3D" id="1.10.10.10">
    <property type="entry name" value="Winged helix-like DNA-binding domain superfamily/Winged helix DNA-binding domain"/>
    <property type="match status" value="1"/>
</dbReference>
<dbReference type="PROSITE" id="PS50110">
    <property type="entry name" value="RESPONSE_REGULATORY"/>
    <property type="match status" value="1"/>
</dbReference>
<dbReference type="SUPFAM" id="SSF52172">
    <property type="entry name" value="CheY-like"/>
    <property type="match status" value="1"/>
</dbReference>
<feature type="modified residue" description="4-aspartylphosphate" evidence="8">
    <location>
        <position position="51"/>
    </location>
</feature>
<name>A0A174PRS4_9FIRM</name>
<dbReference type="CDD" id="cd17574">
    <property type="entry name" value="REC_OmpR"/>
    <property type="match status" value="1"/>
</dbReference>
<evidence type="ECO:0000256" key="1">
    <source>
        <dbReference type="ARBA" id="ARBA00018672"/>
    </source>
</evidence>
<feature type="domain" description="Response regulatory" evidence="10">
    <location>
        <begin position="2"/>
        <end position="116"/>
    </location>
</feature>
<dbReference type="Pfam" id="PF00072">
    <property type="entry name" value="Response_reg"/>
    <property type="match status" value="1"/>
</dbReference>
<dbReference type="CDD" id="cd00383">
    <property type="entry name" value="trans_reg_C"/>
    <property type="match status" value="1"/>
</dbReference>
<dbReference type="GO" id="GO:0000976">
    <property type="term" value="F:transcription cis-regulatory region binding"/>
    <property type="evidence" value="ECO:0007669"/>
    <property type="project" value="TreeGrafter"/>
</dbReference>
<keyword evidence="5 9" id="KW-0238">DNA-binding</keyword>
<evidence type="ECO:0000256" key="2">
    <source>
        <dbReference type="ARBA" id="ARBA00022553"/>
    </source>
</evidence>
<evidence type="ECO:0000256" key="9">
    <source>
        <dbReference type="PROSITE-ProRule" id="PRU01091"/>
    </source>
</evidence>
<dbReference type="EMBL" id="CZBA01000011">
    <property type="protein sequence ID" value="CUP63722.1"/>
    <property type="molecule type" value="Genomic_DNA"/>
</dbReference>
<dbReference type="PROSITE" id="PS51755">
    <property type="entry name" value="OMPR_PHOB"/>
    <property type="match status" value="1"/>
</dbReference>
<evidence type="ECO:0000256" key="4">
    <source>
        <dbReference type="ARBA" id="ARBA00023015"/>
    </source>
</evidence>
<comment type="function">
    <text evidence="7">May play the central regulatory role in sporulation. It may be an element of the effector pathway responsible for the activation of sporulation genes in response to nutritional stress. Spo0A may act in concert with spo0H (a sigma factor) to control the expression of some genes that are critical to the sporulation process.</text>
</comment>
<evidence type="ECO:0000259" key="10">
    <source>
        <dbReference type="PROSITE" id="PS50110"/>
    </source>
</evidence>
<dbReference type="SMART" id="SM00862">
    <property type="entry name" value="Trans_reg_C"/>
    <property type="match status" value="1"/>
</dbReference>
<dbReference type="Gene3D" id="3.40.50.2300">
    <property type="match status" value="1"/>
</dbReference>
<dbReference type="GO" id="GO:0005829">
    <property type="term" value="C:cytosol"/>
    <property type="evidence" value="ECO:0007669"/>
    <property type="project" value="TreeGrafter"/>
</dbReference>
<sequence>MRILVVEDDQLLNKTLSYNLSAVGYSVDGAMSKAVAIRFLEKQDYDLIVLDVNLPDGNGFDICHEVKERRPDTAVIFLTANDMESDMLKGFELGADDYVTKPFPISVFQKKVSALLNRISAQSGGDFYDDGNLYINFSELSACLAGQPITLTSLEYRLLKVLTRNSQTVLTRQVLLEKLWDVDENYVDEHALTTTISRIRSKIETNQHSYIKTVYGMGYMWIGGAQK</sequence>
<dbReference type="InterPro" id="IPR036388">
    <property type="entry name" value="WH-like_DNA-bd_sf"/>
</dbReference>
<dbReference type="PANTHER" id="PTHR48111:SF40">
    <property type="entry name" value="PHOSPHATE REGULON TRANSCRIPTIONAL REGULATORY PROTEIN PHOB"/>
    <property type="match status" value="1"/>
</dbReference>
<keyword evidence="2 8" id="KW-0597">Phosphoprotein</keyword>
<gene>
    <name evidence="12" type="primary">phoP_5</name>
    <name evidence="12" type="ORF">ERS852533_02023</name>
</gene>
<dbReference type="PANTHER" id="PTHR48111">
    <property type="entry name" value="REGULATOR OF RPOS"/>
    <property type="match status" value="1"/>
</dbReference>
<accession>A0A174PRS4</accession>
<feature type="domain" description="OmpR/PhoB-type" evidence="11">
    <location>
        <begin position="125"/>
        <end position="223"/>
    </location>
</feature>
<dbReference type="InterPro" id="IPR011006">
    <property type="entry name" value="CheY-like_superfamily"/>
</dbReference>
<keyword evidence="3" id="KW-0902">Two-component regulatory system</keyword>
<dbReference type="GO" id="GO:0032993">
    <property type="term" value="C:protein-DNA complex"/>
    <property type="evidence" value="ECO:0007669"/>
    <property type="project" value="TreeGrafter"/>
</dbReference>